<dbReference type="InterPro" id="IPR036390">
    <property type="entry name" value="WH_DNA-bd_sf"/>
</dbReference>
<evidence type="ECO:0000313" key="8">
    <source>
        <dbReference type="Proteomes" id="UP000295565"/>
    </source>
</evidence>
<keyword evidence="8" id="KW-1185">Reference proteome</keyword>
<keyword evidence="3" id="KW-0805">Transcription regulation</keyword>
<evidence type="ECO:0000256" key="5">
    <source>
        <dbReference type="ARBA" id="ARBA00023163"/>
    </source>
</evidence>
<dbReference type="EMBL" id="SMGD01000013">
    <property type="protein sequence ID" value="TCK51961.1"/>
    <property type="molecule type" value="Genomic_DNA"/>
</dbReference>
<evidence type="ECO:0000256" key="2">
    <source>
        <dbReference type="ARBA" id="ARBA00022490"/>
    </source>
</evidence>
<evidence type="ECO:0000256" key="1">
    <source>
        <dbReference type="ARBA" id="ARBA00004496"/>
    </source>
</evidence>
<dbReference type="InterPro" id="IPR000835">
    <property type="entry name" value="HTH_MarR-typ"/>
</dbReference>
<dbReference type="Gene3D" id="1.10.10.10">
    <property type="entry name" value="Winged helix-like DNA-binding domain superfamily/Winged helix DNA-binding domain"/>
    <property type="match status" value="1"/>
</dbReference>
<keyword evidence="5" id="KW-0804">Transcription</keyword>
<evidence type="ECO:0000256" key="4">
    <source>
        <dbReference type="ARBA" id="ARBA00023125"/>
    </source>
</evidence>
<organism evidence="7 8">
    <name type="scientific">Celerinatantimonas diazotrophica</name>
    <dbReference type="NCBI Taxonomy" id="412034"/>
    <lineage>
        <taxon>Bacteria</taxon>
        <taxon>Pseudomonadati</taxon>
        <taxon>Pseudomonadota</taxon>
        <taxon>Gammaproteobacteria</taxon>
        <taxon>Celerinatantimonadaceae</taxon>
        <taxon>Celerinatantimonas</taxon>
    </lineage>
</organism>
<dbReference type="PANTHER" id="PTHR33164">
    <property type="entry name" value="TRANSCRIPTIONAL REGULATOR, MARR FAMILY"/>
    <property type="match status" value="1"/>
</dbReference>
<gene>
    <name evidence="7" type="ORF">EV690_2055</name>
</gene>
<name>A0A4V2PPR1_9GAMM</name>
<dbReference type="PANTHER" id="PTHR33164:SF100">
    <property type="entry name" value="OSPR"/>
    <property type="match status" value="1"/>
</dbReference>
<comment type="subcellular location">
    <subcellularLocation>
        <location evidence="1">Cytoplasm</location>
    </subcellularLocation>
</comment>
<dbReference type="GO" id="GO:0005737">
    <property type="term" value="C:cytoplasm"/>
    <property type="evidence" value="ECO:0007669"/>
    <property type="project" value="UniProtKB-SubCell"/>
</dbReference>
<dbReference type="AlphaFoldDB" id="A0A4V2PPR1"/>
<dbReference type="FunFam" id="1.10.10.10:FF:000163">
    <property type="entry name" value="MarR family transcriptional regulator"/>
    <property type="match status" value="1"/>
</dbReference>
<feature type="domain" description="HTH marR-type" evidence="6">
    <location>
        <begin position="24"/>
        <end position="154"/>
    </location>
</feature>
<dbReference type="InterPro" id="IPR055166">
    <property type="entry name" value="Transc_reg_Sar_Rot_HTH"/>
</dbReference>
<dbReference type="InterPro" id="IPR036388">
    <property type="entry name" value="WH-like_DNA-bd_sf"/>
</dbReference>
<dbReference type="Pfam" id="PF22381">
    <property type="entry name" value="Staph_reg_Sar_Rot"/>
    <property type="match status" value="1"/>
</dbReference>
<evidence type="ECO:0000313" key="7">
    <source>
        <dbReference type="EMBL" id="TCK51961.1"/>
    </source>
</evidence>
<dbReference type="Proteomes" id="UP000295565">
    <property type="component" value="Unassembled WGS sequence"/>
</dbReference>
<dbReference type="PRINTS" id="PR00598">
    <property type="entry name" value="HTHMARR"/>
</dbReference>
<comment type="caution">
    <text evidence="7">The sequence shown here is derived from an EMBL/GenBank/DDBJ whole genome shotgun (WGS) entry which is preliminary data.</text>
</comment>
<dbReference type="GO" id="GO:0006950">
    <property type="term" value="P:response to stress"/>
    <property type="evidence" value="ECO:0007669"/>
    <property type="project" value="TreeGrafter"/>
</dbReference>
<evidence type="ECO:0000259" key="6">
    <source>
        <dbReference type="PROSITE" id="PS50995"/>
    </source>
</evidence>
<reference evidence="7 8" key="1">
    <citation type="submission" date="2019-03" db="EMBL/GenBank/DDBJ databases">
        <title>Genomic Encyclopedia of Type Strains, Phase IV (KMG-IV): sequencing the most valuable type-strain genomes for metagenomic binning, comparative biology and taxonomic classification.</title>
        <authorList>
            <person name="Goeker M."/>
        </authorList>
    </citation>
    <scope>NUCLEOTIDE SEQUENCE [LARGE SCALE GENOMIC DNA]</scope>
    <source>
        <strain evidence="7 8">DSM 18577</strain>
    </source>
</reference>
<dbReference type="InterPro" id="IPR039422">
    <property type="entry name" value="MarR/SlyA-like"/>
</dbReference>
<protein>
    <submittedName>
        <fullName evidence="7">Transcriptional regulator</fullName>
    </submittedName>
</protein>
<accession>A0A4V2PPR1</accession>
<dbReference type="GO" id="GO:0003700">
    <property type="term" value="F:DNA-binding transcription factor activity"/>
    <property type="evidence" value="ECO:0007669"/>
    <property type="project" value="InterPro"/>
</dbReference>
<dbReference type="GO" id="GO:0003677">
    <property type="term" value="F:DNA binding"/>
    <property type="evidence" value="ECO:0007669"/>
    <property type="project" value="UniProtKB-KW"/>
</dbReference>
<dbReference type="SUPFAM" id="SSF46785">
    <property type="entry name" value="Winged helix' DNA-binding domain"/>
    <property type="match status" value="1"/>
</dbReference>
<sequence>MNPCKEPSKEAVNMAEDDEGLLLDNQVCFALYSAANAIVRAYRPLLIELDLTYLQYLVMMVLWQSNGINVKTLGEKLHLDSGTLTPLLKRLEGKKLVQRRVSQRDERVKELFLTEQGMAVKQKALSIPDAMFCKMNLPAEELMMLKGLCEKVTKTLA</sequence>
<dbReference type="SMART" id="SM00347">
    <property type="entry name" value="HTH_MARR"/>
    <property type="match status" value="1"/>
</dbReference>
<proteinExistence type="predicted"/>
<keyword evidence="2" id="KW-0963">Cytoplasm</keyword>
<keyword evidence="4" id="KW-0238">DNA-binding</keyword>
<dbReference type="PROSITE" id="PS50995">
    <property type="entry name" value="HTH_MARR_2"/>
    <property type="match status" value="1"/>
</dbReference>
<evidence type="ECO:0000256" key="3">
    <source>
        <dbReference type="ARBA" id="ARBA00023015"/>
    </source>
</evidence>